<protein>
    <recommendedName>
        <fullName evidence="3">Tantalus-like domain-containing protein</fullName>
    </recommendedName>
</protein>
<dbReference type="Ensembl" id="ENSGMOT00000074872.1">
    <property type="protein sequence ID" value="ENSGMOP00000044503.1"/>
    <property type="gene ID" value="ENSGMOG00000033427.1"/>
</dbReference>
<feature type="region of interest" description="Disordered" evidence="2">
    <location>
        <begin position="78"/>
        <end position="137"/>
    </location>
</feature>
<feature type="compositionally biased region" description="Low complexity" evidence="2">
    <location>
        <begin position="562"/>
        <end position="577"/>
    </location>
</feature>
<dbReference type="PANTHER" id="PTHR14522">
    <property type="entry name" value="EMO2-RELATED"/>
    <property type="match status" value="1"/>
</dbReference>
<evidence type="ECO:0000256" key="1">
    <source>
        <dbReference type="ARBA" id="ARBA00022553"/>
    </source>
</evidence>
<feature type="region of interest" description="Disordered" evidence="2">
    <location>
        <begin position="1"/>
        <end position="24"/>
    </location>
</feature>
<name>A0A8C5BAW4_GADMO</name>
<reference evidence="4" key="1">
    <citation type="submission" date="2025-08" db="UniProtKB">
        <authorList>
            <consortium name="Ensembl"/>
        </authorList>
    </citation>
    <scope>IDENTIFICATION</scope>
</reference>
<feature type="region of interest" description="Disordered" evidence="2">
    <location>
        <begin position="551"/>
        <end position="591"/>
    </location>
</feature>
<dbReference type="AlphaFoldDB" id="A0A8C5BAW4"/>
<feature type="region of interest" description="Disordered" evidence="2">
    <location>
        <begin position="507"/>
        <end position="536"/>
    </location>
</feature>
<dbReference type="GeneTree" id="ENSGT00520000055626"/>
<organism evidence="4 5">
    <name type="scientific">Gadus morhua</name>
    <name type="common">Atlantic cod</name>
    <dbReference type="NCBI Taxonomy" id="8049"/>
    <lineage>
        <taxon>Eukaryota</taxon>
        <taxon>Metazoa</taxon>
        <taxon>Chordata</taxon>
        <taxon>Craniata</taxon>
        <taxon>Vertebrata</taxon>
        <taxon>Euteleostomi</taxon>
        <taxon>Actinopterygii</taxon>
        <taxon>Neopterygii</taxon>
        <taxon>Teleostei</taxon>
        <taxon>Neoteleostei</taxon>
        <taxon>Acanthomorphata</taxon>
        <taxon>Zeiogadaria</taxon>
        <taxon>Gadariae</taxon>
        <taxon>Gadiformes</taxon>
        <taxon>Gadoidei</taxon>
        <taxon>Gadidae</taxon>
        <taxon>Gadus</taxon>
    </lineage>
</organism>
<feature type="compositionally biased region" description="Gly residues" evidence="2">
    <location>
        <begin position="414"/>
        <end position="430"/>
    </location>
</feature>
<accession>A0A8C5BAW4</accession>
<feature type="region of interest" description="Disordered" evidence="2">
    <location>
        <begin position="393"/>
        <end position="439"/>
    </location>
</feature>
<feature type="compositionally biased region" description="Polar residues" evidence="2">
    <location>
        <begin position="114"/>
        <end position="129"/>
    </location>
</feature>
<dbReference type="Pfam" id="PF15386">
    <property type="entry name" value="Tantalus"/>
    <property type="match status" value="1"/>
</dbReference>
<keyword evidence="5" id="KW-1185">Reference proteome</keyword>
<sequence>MLTPQTSQMDGAPPLPAPPLSSPGRGWDLGAPWVVRDHNITQRDHDEASHHLYVEEVIHQRQDCVGRHLDVVGHHHENNVGHHRDIDVGHHRDNNVGHHADNDLRHHCDDVSQQHENNLGVTPPNSTRPPLQEGPGLSEEQQLLPLSLLKEALAPLCLRLAAVEAGLERLWLHLPLLVMQRGGIMLDEGGAMSGGMARKNRTKGAAPCTETTAPVSSTRTCVSPLLKPTPSRLTCRTRRETATPCLTTGGPSNLTSILPPATVTPSLATGAPSHLTRALSLATGTQTLSMGMPSHMTSPLPLSTRTPSLATVTPSHLNCKSPIATEVPLLAPRLPSLTTGTPSIATGRPHLAVGCPSILVCRSPLATGAVTTQRAGSSTMGEELKSTALEREVPAKGKRRWSLNGGHFPLKKTAGGGSKPMSGEKGGGSSGQRKELKGFKKRRVCRDIPNSCPAASGGRSLTALRINSPHVSMTTGLRLRPLRALVHLSPVAIETARLCLLATAGQWPPERPLRDRTAPPGLGNDHSYGKPLAPKCSSVRSLSRCSRRLKRPGAHGSLADGAASSTASSQSPAPTAAEHLRKTGPRKTGQVTLDLDLKVRIKRVSEIPIRKSMPKRDAELTPMGLPRPKRLKKKEFSLEEIYTNQNYRSPSNNSLETIFEEPRERGGRVLCMAHQKRPRLLDFSHAPRPRRRRLGPAGSGLISTALLTSSMRSSAVTRRRCRANGGLAGDEEEDADVRLVERLSALEDFLSRSGLD</sequence>
<feature type="compositionally biased region" description="Basic and acidic residues" evidence="2">
    <location>
        <begin position="78"/>
        <end position="113"/>
    </location>
</feature>
<dbReference type="PANTHER" id="PTHR14522:SF2">
    <property type="entry name" value="PROLINE-RICH PROTEIN 14"/>
    <property type="match status" value="1"/>
</dbReference>
<evidence type="ECO:0000313" key="5">
    <source>
        <dbReference type="Proteomes" id="UP000694546"/>
    </source>
</evidence>
<evidence type="ECO:0000256" key="2">
    <source>
        <dbReference type="SAM" id="MobiDB-lite"/>
    </source>
</evidence>
<evidence type="ECO:0000313" key="4">
    <source>
        <dbReference type="Ensembl" id="ENSGMOP00000044503.1"/>
    </source>
</evidence>
<dbReference type="Proteomes" id="UP000694546">
    <property type="component" value="Chromosome 19"/>
</dbReference>
<keyword evidence="1" id="KW-0597">Phosphoprotein</keyword>
<dbReference type="InterPro" id="IPR026320">
    <property type="entry name" value="PRR14"/>
</dbReference>
<feature type="domain" description="Tantalus-like" evidence="3">
    <location>
        <begin position="620"/>
        <end position="676"/>
    </location>
</feature>
<proteinExistence type="predicted"/>
<evidence type="ECO:0000259" key="3">
    <source>
        <dbReference type="Pfam" id="PF15386"/>
    </source>
</evidence>
<dbReference type="InterPro" id="IPR028149">
    <property type="entry name" value="Tantalus-like"/>
</dbReference>
<reference evidence="4" key="2">
    <citation type="submission" date="2025-09" db="UniProtKB">
        <authorList>
            <consortium name="Ensembl"/>
        </authorList>
    </citation>
    <scope>IDENTIFICATION</scope>
</reference>